<dbReference type="EMBL" id="JBHTBQ010000027">
    <property type="protein sequence ID" value="MFC7420757.1"/>
    <property type="molecule type" value="Genomic_DNA"/>
</dbReference>
<reference evidence="2" key="1">
    <citation type="journal article" date="2019" name="Int. J. Syst. Evol. Microbiol.">
        <title>The Global Catalogue of Microorganisms (GCM) 10K type strain sequencing project: providing services to taxonomists for standard genome sequencing and annotation.</title>
        <authorList>
            <consortium name="The Broad Institute Genomics Platform"/>
            <consortium name="The Broad Institute Genome Sequencing Center for Infectious Disease"/>
            <person name="Wu L."/>
            <person name="Ma J."/>
        </authorList>
    </citation>
    <scope>NUCLEOTIDE SEQUENCE [LARGE SCALE GENOMIC DNA]</scope>
    <source>
        <strain evidence="2">CCUG 62945</strain>
    </source>
</reference>
<accession>A0ABW2R3G5</accession>
<keyword evidence="2" id="KW-1185">Reference proteome</keyword>
<comment type="caution">
    <text evidence="1">The sequence shown here is derived from an EMBL/GenBank/DDBJ whole genome shotgun (WGS) entry which is preliminary data.</text>
</comment>
<proteinExistence type="predicted"/>
<organism evidence="1 2">
    <name type="scientific">Iodobacter arcticus</name>
    <dbReference type="NCBI Taxonomy" id="590593"/>
    <lineage>
        <taxon>Bacteria</taxon>
        <taxon>Pseudomonadati</taxon>
        <taxon>Pseudomonadota</taxon>
        <taxon>Betaproteobacteria</taxon>
        <taxon>Neisseriales</taxon>
        <taxon>Chitinibacteraceae</taxon>
        <taxon>Iodobacter</taxon>
    </lineage>
</organism>
<sequence>MSLKAKLLLGLQYIALGIFPYLKNSGAKSEYLRGMTGILHIKNL</sequence>
<dbReference type="RefSeq" id="WP_380188350.1">
    <property type="nucleotide sequence ID" value="NZ_JBHTBQ010000027.1"/>
</dbReference>
<protein>
    <submittedName>
        <fullName evidence="1">Uncharacterized protein</fullName>
    </submittedName>
</protein>
<dbReference type="Proteomes" id="UP001596473">
    <property type="component" value="Unassembled WGS sequence"/>
</dbReference>
<gene>
    <name evidence="1" type="ORF">ACFQNF_12850</name>
</gene>
<evidence type="ECO:0000313" key="2">
    <source>
        <dbReference type="Proteomes" id="UP001596473"/>
    </source>
</evidence>
<name>A0ABW2R3G5_9NEIS</name>
<evidence type="ECO:0000313" key="1">
    <source>
        <dbReference type="EMBL" id="MFC7420757.1"/>
    </source>
</evidence>